<dbReference type="EMBL" id="CM042061">
    <property type="protein sequence ID" value="KAI3672754.1"/>
    <property type="molecule type" value="Genomic_DNA"/>
</dbReference>
<reference evidence="1 2" key="2">
    <citation type="journal article" date="2022" name="Mol. Ecol. Resour.">
        <title>The genomes of chicory, endive, great burdock and yacon provide insights into Asteraceae paleo-polyploidization history and plant inulin production.</title>
        <authorList>
            <person name="Fan W."/>
            <person name="Wang S."/>
            <person name="Wang H."/>
            <person name="Wang A."/>
            <person name="Jiang F."/>
            <person name="Liu H."/>
            <person name="Zhao H."/>
            <person name="Xu D."/>
            <person name="Zhang Y."/>
        </authorList>
    </citation>
    <scope>NUCLEOTIDE SEQUENCE [LARGE SCALE GENOMIC DNA]</scope>
    <source>
        <strain evidence="2">cv. Niubang</strain>
    </source>
</reference>
<comment type="caution">
    <text evidence="1">The sequence shown here is derived from an EMBL/GenBank/DDBJ whole genome shotgun (WGS) entry which is preliminary data.</text>
</comment>
<organism evidence="1 2">
    <name type="scientific">Arctium lappa</name>
    <name type="common">Greater burdock</name>
    <name type="synonym">Lappa major</name>
    <dbReference type="NCBI Taxonomy" id="4217"/>
    <lineage>
        <taxon>Eukaryota</taxon>
        <taxon>Viridiplantae</taxon>
        <taxon>Streptophyta</taxon>
        <taxon>Embryophyta</taxon>
        <taxon>Tracheophyta</taxon>
        <taxon>Spermatophyta</taxon>
        <taxon>Magnoliopsida</taxon>
        <taxon>eudicotyledons</taxon>
        <taxon>Gunneridae</taxon>
        <taxon>Pentapetalae</taxon>
        <taxon>asterids</taxon>
        <taxon>campanulids</taxon>
        <taxon>Asterales</taxon>
        <taxon>Asteraceae</taxon>
        <taxon>Carduoideae</taxon>
        <taxon>Cardueae</taxon>
        <taxon>Arctiinae</taxon>
        <taxon>Arctium</taxon>
    </lineage>
</organism>
<evidence type="ECO:0000313" key="1">
    <source>
        <dbReference type="EMBL" id="KAI3672754.1"/>
    </source>
</evidence>
<dbReference type="Proteomes" id="UP001055879">
    <property type="component" value="Linkage Group LG15"/>
</dbReference>
<name>A0ACB8XRV5_ARCLA</name>
<evidence type="ECO:0000313" key="2">
    <source>
        <dbReference type="Proteomes" id="UP001055879"/>
    </source>
</evidence>
<gene>
    <name evidence="1" type="ORF">L6452_38853</name>
</gene>
<protein>
    <submittedName>
        <fullName evidence="1">Uncharacterized protein</fullName>
    </submittedName>
</protein>
<sequence>MVTSPPGEDHHSSSSRRLHQLDLAIHHSSLHNLRRTSVEIFQRQQRCKVWGSRLGNSLGKENGWRSLTDKDKVAGTGRQTLITAHDAKSSSFLHHKYTPNNHKVKRFGGIGVVDF</sequence>
<proteinExistence type="predicted"/>
<reference evidence="2" key="1">
    <citation type="journal article" date="2022" name="Mol. Ecol. Resour.">
        <title>The genomes of chicory, endive, great burdock and yacon provide insights into Asteraceae palaeo-polyploidization history and plant inulin production.</title>
        <authorList>
            <person name="Fan W."/>
            <person name="Wang S."/>
            <person name="Wang H."/>
            <person name="Wang A."/>
            <person name="Jiang F."/>
            <person name="Liu H."/>
            <person name="Zhao H."/>
            <person name="Xu D."/>
            <person name="Zhang Y."/>
        </authorList>
    </citation>
    <scope>NUCLEOTIDE SEQUENCE [LARGE SCALE GENOMIC DNA]</scope>
    <source>
        <strain evidence="2">cv. Niubang</strain>
    </source>
</reference>
<keyword evidence="2" id="KW-1185">Reference proteome</keyword>
<accession>A0ACB8XRV5</accession>